<dbReference type="Pfam" id="PF09286">
    <property type="entry name" value="Pro-kuma_activ"/>
    <property type="match status" value="1"/>
</dbReference>
<protein>
    <submittedName>
        <fullName evidence="10">S53 family peptidase</fullName>
        <ecNumber evidence="10">3.4.-.-</ecNumber>
    </submittedName>
</protein>
<dbReference type="EMBL" id="CP121196">
    <property type="protein sequence ID" value="XBH17863.1"/>
    <property type="molecule type" value="Genomic_DNA"/>
</dbReference>
<dbReference type="PANTHER" id="PTHR14218">
    <property type="entry name" value="PROTEASE S8 TRIPEPTIDYL PEPTIDASE I CLN2"/>
    <property type="match status" value="1"/>
</dbReference>
<evidence type="ECO:0000313" key="10">
    <source>
        <dbReference type="EMBL" id="XBH17863.1"/>
    </source>
</evidence>
<keyword evidence="8" id="KW-0732">Signal</keyword>
<dbReference type="GO" id="GO:0046872">
    <property type="term" value="F:metal ion binding"/>
    <property type="evidence" value="ECO:0007669"/>
    <property type="project" value="UniProtKB-KW"/>
</dbReference>
<dbReference type="InterPro" id="IPR050819">
    <property type="entry name" value="Tripeptidyl-peptidase_I"/>
</dbReference>
<dbReference type="InterPro" id="IPR030400">
    <property type="entry name" value="Sedolisin_dom"/>
</dbReference>
<dbReference type="SUPFAM" id="SSF52743">
    <property type="entry name" value="Subtilisin-like"/>
    <property type="match status" value="1"/>
</dbReference>
<keyword evidence="5" id="KW-0720">Serine protease</keyword>
<dbReference type="CDD" id="cd11377">
    <property type="entry name" value="Pro-peptidase_S53"/>
    <property type="match status" value="1"/>
</dbReference>
<evidence type="ECO:0000256" key="5">
    <source>
        <dbReference type="ARBA" id="ARBA00022825"/>
    </source>
</evidence>
<evidence type="ECO:0000256" key="3">
    <source>
        <dbReference type="ARBA" id="ARBA00022723"/>
    </source>
</evidence>
<dbReference type="PANTHER" id="PTHR14218:SF15">
    <property type="entry name" value="TRIPEPTIDYL-PEPTIDASE 1"/>
    <property type="match status" value="1"/>
</dbReference>
<evidence type="ECO:0000259" key="9">
    <source>
        <dbReference type="PROSITE" id="PS51695"/>
    </source>
</evidence>
<dbReference type="PROSITE" id="PS00138">
    <property type="entry name" value="SUBTILASE_SER"/>
    <property type="match status" value="1"/>
</dbReference>
<dbReference type="RefSeq" id="WP_348263088.1">
    <property type="nucleotide sequence ID" value="NZ_CP121196.1"/>
</dbReference>
<keyword evidence="2" id="KW-0645">Protease</keyword>
<dbReference type="EC" id="3.4.-.-" evidence="10"/>
<feature type="signal peptide" evidence="8">
    <location>
        <begin position="1"/>
        <end position="24"/>
    </location>
</feature>
<evidence type="ECO:0000256" key="1">
    <source>
        <dbReference type="ARBA" id="ARBA00001913"/>
    </source>
</evidence>
<evidence type="ECO:0000256" key="4">
    <source>
        <dbReference type="ARBA" id="ARBA00022801"/>
    </source>
</evidence>
<dbReference type="PROSITE" id="PS51695">
    <property type="entry name" value="SEDOLISIN"/>
    <property type="match status" value="1"/>
</dbReference>
<comment type="cofactor">
    <cofactor evidence="1">
        <name>Ca(2+)</name>
        <dbReference type="ChEBI" id="CHEBI:29108"/>
    </cofactor>
</comment>
<feature type="domain" description="Peptidase S53" evidence="9">
    <location>
        <begin position="217"/>
        <end position="554"/>
    </location>
</feature>
<proteinExistence type="predicted"/>
<gene>
    <name evidence="10" type="ORF">P8935_00695</name>
</gene>
<feature type="chain" id="PRO_5043526240" evidence="8">
    <location>
        <begin position="25"/>
        <end position="756"/>
    </location>
</feature>
<dbReference type="GO" id="GO:0004252">
    <property type="term" value="F:serine-type endopeptidase activity"/>
    <property type="evidence" value="ECO:0007669"/>
    <property type="project" value="InterPro"/>
</dbReference>
<dbReference type="InterPro" id="IPR036852">
    <property type="entry name" value="Peptidase_S8/S53_dom_sf"/>
</dbReference>
<keyword evidence="6" id="KW-0106">Calcium</keyword>
<dbReference type="InterPro" id="IPR015366">
    <property type="entry name" value="S53_propep"/>
</dbReference>
<evidence type="ECO:0000256" key="6">
    <source>
        <dbReference type="ARBA" id="ARBA00022837"/>
    </source>
</evidence>
<dbReference type="InterPro" id="IPR023828">
    <property type="entry name" value="Peptidase_S8_Ser-AS"/>
</dbReference>
<sequence>MLSKPGKFLTLVAGLSLTAATCLAQSVMTHHVRDVVKDGHAQSNGRLPGNQVLQLDLVLPLRDPAGLKAFLSDVYNPSSPNFHQFVTPAQFTARFGPTADQYDTVLRFAKTYGFEVVGGSRDGMLVQVKGSVSNIEAAFHLNMRTYQHPTEARTFFAPDAEPTLDLPFNLWHISGLDNYSIPRALHTSRDEYAQAHGIDAEKVVSHATTGSGPSASFLGSDMRAAYYGSGPLTGAGQNLGLLEYYGTDLADLTTYFKNVGQTNNVPITLLSTDGTSTSCVYPGCDDGEQNLDMTQAIGMAPGLASLTMYVGSTDTSIISAMTTHSPLPTTIGCSWGWTPADPSTLDIYFQKMSAQGQNFFAASGDSSTWSSRNEAWPADDAYVVSVGGTDLTTSSAAGPWASETAWVDSGGGISPDGIAIPSWQTAAINSSNHGSTTLRNGPDVSANANFTFYTCGDQQACQANYYGGTSFAAPMWAAFIALANQQQANNGQKPLGFINPAIYSQNANASTYAADFHDVKSGTSGSYSAVTGFDLVTGWGSPTAALITALTGPPAAGFSLSASPSSLALTAGGAGGASTITSTVTGGFNSAVSLSYSAPSGITASFSPASITGTGTSSMSVSVASTVATGAYTITVSGTSGSTVETTTVTVNVTNTSSTFSLSASPASLTISRGSSGRVTVTSTVSGGFNSAVSLSGTGAGSRVTLGFSPTSITGNGTSTMTITVNRRATTGTRTITITGTGGGINKTTTVTLTVQ</sequence>
<keyword evidence="3" id="KW-0479">Metal-binding</keyword>
<reference evidence="10" key="1">
    <citation type="submission" date="2023-03" db="EMBL/GenBank/DDBJ databases">
        <title>Edaphobacter sp.</title>
        <authorList>
            <person name="Huber K.J."/>
            <person name="Papendorf J."/>
            <person name="Pilke C."/>
            <person name="Bunk B."/>
            <person name="Sproeer C."/>
            <person name="Pester M."/>
        </authorList>
    </citation>
    <scope>NUCLEOTIDE SEQUENCE</scope>
    <source>
        <strain evidence="10">DSM 110680</strain>
    </source>
</reference>
<dbReference type="Gene3D" id="3.40.50.200">
    <property type="entry name" value="Peptidase S8/S53 domain"/>
    <property type="match status" value="1"/>
</dbReference>
<keyword evidence="7" id="KW-0865">Zymogen</keyword>
<name>A0AAU7DLB5_9BACT</name>
<evidence type="ECO:0000256" key="7">
    <source>
        <dbReference type="ARBA" id="ARBA00023145"/>
    </source>
</evidence>
<organism evidence="10">
    <name type="scientific">Telmatobacter sp. DSM 110680</name>
    <dbReference type="NCBI Taxonomy" id="3036704"/>
    <lineage>
        <taxon>Bacteria</taxon>
        <taxon>Pseudomonadati</taxon>
        <taxon>Acidobacteriota</taxon>
        <taxon>Terriglobia</taxon>
        <taxon>Terriglobales</taxon>
        <taxon>Acidobacteriaceae</taxon>
        <taxon>Telmatobacter</taxon>
    </lineage>
</organism>
<accession>A0AAU7DLB5</accession>
<dbReference type="AlphaFoldDB" id="A0AAU7DLB5"/>
<dbReference type="GO" id="GO:0008240">
    <property type="term" value="F:tripeptidyl-peptidase activity"/>
    <property type="evidence" value="ECO:0007669"/>
    <property type="project" value="TreeGrafter"/>
</dbReference>
<dbReference type="SUPFAM" id="SSF54897">
    <property type="entry name" value="Protease propeptides/inhibitors"/>
    <property type="match status" value="1"/>
</dbReference>
<dbReference type="SMART" id="SM00944">
    <property type="entry name" value="Pro-kuma_activ"/>
    <property type="match status" value="1"/>
</dbReference>
<evidence type="ECO:0000256" key="2">
    <source>
        <dbReference type="ARBA" id="ARBA00022670"/>
    </source>
</evidence>
<dbReference type="GO" id="GO:0006508">
    <property type="term" value="P:proteolysis"/>
    <property type="evidence" value="ECO:0007669"/>
    <property type="project" value="UniProtKB-KW"/>
</dbReference>
<evidence type="ECO:0000256" key="8">
    <source>
        <dbReference type="SAM" id="SignalP"/>
    </source>
</evidence>
<dbReference type="CDD" id="cd04056">
    <property type="entry name" value="Peptidases_S53"/>
    <property type="match status" value="1"/>
</dbReference>
<keyword evidence="4 10" id="KW-0378">Hydrolase</keyword>